<protein>
    <submittedName>
        <fullName evidence="1">Uncharacterized protein</fullName>
    </submittedName>
</protein>
<sequence length="71" mass="8384">MKRWKRKRSSATNGPRTVRVSLLYIVVGKKLEKNDLEDTVGTMMTHEDHLRGPKFRKKTLAGVRKIRLFFR</sequence>
<evidence type="ECO:0000313" key="2">
    <source>
        <dbReference type="Proteomes" id="UP000827892"/>
    </source>
</evidence>
<dbReference type="Proteomes" id="UP000827892">
    <property type="component" value="Chromosome I"/>
</dbReference>
<proteinExistence type="predicted"/>
<dbReference type="AlphaFoldDB" id="A0AAE9J153"/>
<dbReference type="EMBL" id="CP090891">
    <property type="protein sequence ID" value="ULU13917.1"/>
    <property type="molecule type" value="Genomic_DNA"/>
</dbReference>
<reference evidence="1 2" key="1">
    <citation type="submission" date="2022-05" db="EMBL/GenBank/DDBJ databases">
        <title>Chromosome-level reference genomes for two strains of Caenorhabditis briggsae: an improved platform for comparative genomics.</title>
        <authorList>
            <person name="Stevens L."/>
            <person name="Andersen E.C."/>
        </authorList>
    </citation>
    <scope>NUCLEOTIDE SEQUENCE [LARGE SCALE GENOMIC DNA]</scope>
    <source>
        <strain evidence="1">QX1410_ONT</strain>
        <tissue evidence="1">Whole-organism</tissue>
    </source>
</reference>
<gene>
    <name evidence="1" type="ORF">L3Y34_016434</name>
</gene>
<organism evidence="1 2">
    <name type="scientific">Caenorhabditis briggsae</name>
    <dbReference type="NCBI Taxonomy" id="6238"/>
    <lineage>
        <taxon>Eukaryota</taxon>
        <taxon>Metazoa</taxon>
        <taxon>Ecdysozoa</taxon>
        <taxon>Nematoda</taxon>
        <taxon>Chromadorea</taxon>
        <taxon>Rhabditida</taxon>
        <taxon>Rhabditina</taxon>
        <taxon>Rhabditomorpha</taxon>
        <taxon>Rhabditoidea</taxon>
        <taxon>Rhabditidae</taxon>
        <taxon>Peloderinae</taxon>
        <taxon>Caenorhabditis</taxon>
    </lineage>
</organism>
<name>A0AAE9J153_CAEBR</name>
<evidence type="ECO:0000313" key="1">
    <source>
        <dbReference type="EMBL" id="ULU13917.1"/>
    </source>
</evidence>
<accession>A0AAE9J153</accession>